<proteinExistence type="inferred from homology"/>
<dbReference type="KEGG" id="bdw:94334350"/>
<dbReference type="NCBIfam" id="TIGR01023">
    <property type="entry name" value="rpmG_bact"/>
    <property type="match status" value="1"/>
</dbReference>
<comment type="similarity">
    <text evidence="1">Belongs to the bacterial ribosomal protein bL33 family.</text>
</comment>
<feature type="transmembrane region" description="Helical" evidence="4">
    <location>
        <begin position="6"/>
        <end position="24"/>
    </location>
</feature>
<evidence type="ECO:0000313" key="5">
    <source>
        <dbReference type="EMBL" id="KAK2197057.1"/>
    </source>
</evidence>
<dbReference type="InterPro" id="IPR001705">
    <property type="entry name" value="Ribosomal_bL33"/>
</dbReference>
<reference evidence="5" key="1">
    <citation type="journal article" date="2023" name="Nat. Microbiol.">
        <title>Babesia duncani multi-omics identifies virulence factors and drug targets.</title>
        <authorList>
            <person name="Singh P."/>
            <person name="Lonardi S."/>
            <person name="Liang Q."/>
            <person name="Vydyam P."/>
            <person name="Khabirova E."/>
            <person name="Fang T."/>
            <person name="Gihaz S."/>
            <person name="Thekkiniath J."/>
            <person name="Munshi M."/>
            <person name="Abel S."/>
            <person name="Ciampossin L."/>
            <person name="Batugedara G."/>
            <person name="Gupta M."/>
            <person name="Lu X.M."/>
            <person name="Lenz T."/>
            <person name="Chakravarty S."/>
            <person name="Cornillot E."/>
            <person name="Hu Y."/>
            <person name="Ma W."/>
            <person name="Gonzalez L.M."/>
            <person name="Sanchez S."/>
            <person name="Estrada K."/>
            <person name="Sanchez-Flores A."/>
            <person name="Montero E."/>
            <person name="Harb O.S."/>
            <person name="Le Roch K.G."/>
            <person name="Mamoun C.B."/>
        </authorList>
    </citation>
    <scope>NUCLEOTIDE SEQUENCE</scope>
    <source>
        <strain evidence="5">WA1</strain>
    </source>
</reference>
<dbReference type="GO" id="GO:1990904">
    <property type="term" value="C:ribonucleoprotein complex"/>
    <property type="evidence" value="ECO:0007669"/>
    <property type="project" value="UniProtKB-KW"/>
</dbReference>
<evidence type="ECO:0000256" key="3">
    <source>
        <dbReference type="ARBA" id="ARBA00023274"/>
    </source>
</evidence>
<dbReference type="EMBL" id="JALLKP010000001">
    <property type="protein sequence ID" value="KAK2197057.1"/>
    <property type="molecule type" value="Genomic_DNA"/>
</dbReference>
<dbReference type="GeneID" id="94334350"/>
<name>A0AAD9PMC2_9APIC</name>
<dbReference type="GO" id="GO:0006412">
    <property type="term" value="P:translation"/>
    <property type="evidence" value="ECO:0007669"/>
    <property type="project" value="InterPro"/>
</dbReference>
<keyword evidence="2 5" id="KW-0689">Ribosomal protein</keyword>
<dbReference type="PANTHER" id="PTHR43168">
    <property type="entry name" value="50S RIBOSOMAL PROTEIN L33, CHLOROPLASTIC"/>
    <property type="match status" value="1"/>
</dbReference>
<dbReference type="GO" id="GO:0005840">
    <property type="term" value="C:ribosome"/>
    <property type="evidence" value="ECO:0007669"/>
    <property type="project" value="UniProtKB-KW"/>
</dbReference>
<keyword evidence="4" id="KW-1133">Transmembrane helix</keyword>
<gene>
    <name evidence="5" type="ORF">BdWA1_000052</name>
</gene>
<dbReference type="NCBIfam" id="NF001860">
    <property type="entry name" value="PRK00595.1"/>
    <property type="match status" value="1"/>
</dbReference>
<keyword evidence="4" id="KW-0472">Membrane</keyword>
<dbReference type="Proteomes" id="UP001214638">
    <property type="component" value="Unassembled WGS sequence"/>
</dbReference>
<comment type="caution">
    <text evidence="5">The sequence shown here is derived from an EMBL/GenBank/DDBJ whole genome shotgun (WGS) entry which is preliminary data.</text>
</comment>
<organism evidence="5 6">
    <name type="scientific">Babesia duncani</name>
    <dbReference type="NCBI Taxonomy" id="323732"/>
    <lineage>
        <taxon>Eukaryota</taxon>
        <taxon>Sar</taxon>
        <taxon>Alveolata</taxon>
        <taxon>Apicomplexa</taxon>
        <taxon>Aconoidasida</taxon>
        <taxon>Piroplasmida</taxon>
        <taxon>Babesiidae</taxon>
        <taxon>Babesia</taxon>
    </lineage>
</organism>
<dbReference type="NCBIfam" id="NF001764">
    <property type="entry name" value="PRK00504.1"/>
    <property type="match status" value="1"/>
</dbReference>
<dbReference type="RefSeq" id="XP_067803899.1">
    <property type="nucleotide sequence ID" value="XM_067945108.1"/>
</dbReference>
<evidence type="ECO:0000256" key="1">
    <source>
        <dbReference type="ARBA" id="ARBA00007596"/>
    </source>
</evidence>
<dbReference type="Pfam" id="PF00471">
    <property type="entry name" value="Ribosomal_L33"/>
    <property type="match status" value="1"/>
</dbReference>
<dbReference type="GO" id="GO:0005737">
    <property type="term" value="C:cytoplasm"/>
    <property type="evidence" value="ECO:0007669"/>
    <property type="project" value="UniProtKB-ARBA"/>
</dbReference>
<keyword evidence="4" id="KW-0812">Transmembrane</keyword>
<accession>A0AAD9PMC2</accession>
<dbReference type="PANTHER" id="PTHR43168:SF2">
    <property type="entry name" value="LARGE RIBOSOMAL SUBUNIT PROTEIN BL33C"/>
    <property type="match status" value="1"/>
</dbReference>
<keyword evidence="3" id="KW-0687">Ribonucleoprotein</keyword>
<dbReference type="HAMAP" id="MF_00294">
    <property type="entry name" value="Ribosomal_bL33"/>
    <property type="match status" value="1"/>
</dbReference>
<protein>
    <submittedName>
        <fullName evidence="5">Bifunctional Ribosomal protein L33/Ribosomal protein L33 superfamily/Zinc-binding ribosomal protein</fullName>
    </submittedName>
</protein>
<dbReference type="Gene3D" id="2.20.28.120">
    <property type="entry name" value="Ribosomal protein L33"/>
    <property type="match status" value="1"/>
</dbReference>
<dbReference type="AlphaFoldDB" id="A0AAD9PMC2"/>
<dbReference type="InterPro" id="IPR011332">
    <property type="entry name" value="Ribosomal_zn-bd"/>
</dbReference>
<evidence type="ECO:0000256" key="2">
    <source>
        <dbReference type="ARBA" id="ARBA00022980"/>
    </source>
</evidence>
<dbReference type="GO" id="GO:0003735">
    <property type="term" value="F:structural constituent of ribosome"/>
    <property type="evidence" value="ECO:0007669"/>
    <property type="project" value="InterPro"/>
</dbReference>
<evidence type="ECO:0000313" key="6">
    <source>
        <dbReference type="Proteomes" id="UP001214638"/>
    </source>
</evidence>
<keyword evidence="6" id="KW-1185">Reference proteome</keyword>
<evidence type="ECO:0000256" key="4">
    <source>
        <dbReference type="SAM" id="Phobius"/>
    </source>
</evidence>
<dbReference type="SUPFAM" id="SSF57829">
    <property type="entry name" value="Zn-binding ribosomal proteins"/>
    <property type="match status" value="1"/>
</dbReference>
<dbReference type="InterPro" id="IPR038584">
    <property type="entry name" value="Ribosomal_bL33_sf"/>
</dbReference>
<sequence>MILSSYWIHLLLVLGVVLDCAFCWRFNLLHAASPVISSFGHFHFDNSEPFSHRISPLYGKKKAGRVLITLECTEARKLGMKPSRYYTTKNKVNTPERLQLMKYNPYLRRHTLHKEIK</sequence>